<comment type="subcellular location">
    <subcellularLocation>
        <location evidence="1">Mitochondrion</location>
    </subcellularLocation>
</comment>
<dbReference type="SUPFAM" id="SSF158997">
    <property type="entry name" value="Trm112p-like"/>
    <property type="match status" value="1"/>
</dbReference>
<dbReference type="STRING" id="7897.ENSLACP00000011412"/>
<keyword evidence="7" id="KW-1185">Reference proteome</keyword>
<dbReference type="FunCoup" id="H3AP41">
    <property type="interactions" value="649"/>
</dbReference>
<evidence type="ECO:0000313" key="6">
    <source>
        <dbReference type="Ensembl" id="ENSLACP00000011412.1"/>
    </source>
</evidence>
<evidence type="ECO:0000256" key="3">
    <source>
        <dbReference type="ARBA" id="ARBA00023128"/>
    </source>
</evidence>
<evidence type="ECO:0000256" key="1">
    <source>
        <dbReference type="ARBA" id="ARBA00004173"/>
    </source>
</evidence>
<gene>
    <name evidence="6" type="primary">LOC102362945</name>
</gene>
<dbReference type="PANTHER" id="PTHR33505:SF4">
    <property type="entry name" value="PROTEIN PREY, MITOCHONDRIAL"/>
    <property type="match status" value="1"/>
</dbReference>
<dbReference type="FunFam" id="2.20.25.10:FF:000017">
    <property type="entry name" value="protein preY, mitochondrial"/>
    <property type="match status" value="1"/>
</dbReference>
<dbReference type="eggNOG" id="ENOG502S7H4">
    <property type="taxonomic scope" value="Eukaryota"/>
</dbReference>
<reference evidence="6" key="3">
    <citation type="submission" date="2025-09" db="UniProtKB">
        <authorList>
            <consortium name="Ensembl"/>
        </authorList>
    </citation>
    <scope>IDENTIFICATION</scope>
</reference>
<protein>
    <recommendedName>
        <fullName evidence="5">Protein preY, mitochondrial</fullName>
    </recommendedName>
</protein>
<dbReference type="PANTHER" id="PTHR33505">
    <property type="entry name" value="ZGC:162634"/>
    <property type="match status" value="1"/>
</dbReference>
<dbReference type="HAMAP" id="MF_01187">
    <property type="entry name" value="UPF0434"/>
    <property type="match status" value="1"/>
</dbReference>
<evidence type="ECO:0000256" key="4">
    <source>
        <dbReference type="ARBA" id="ARBA00038479"/>
    </source>
</evidence>
<dbReference type="EMBL" id="AFYH01116058">
    <property type="status" value="NOT_ANNOTATED_CDS"/>
    <property type="molecule type" value="Genomic_DNA"/>
</dbReference>
<organism evidence="6 7">
    <name type="scientific">Latimeria chalumnae</name>
    <name type="common">Coelacanth</name>
    <dbReference type="NCBI Taxonomy" id="7897"/>
    <lineage>
        <taxon>Eukaryota</taxon>
        <taxon>Metazoa</taxon>
        <taxon>Chordata</taxon>
        <taxon>Craniata</taxon>
        <taxon>Vertebrata</taxon>
        <taxon>Euteleostomi</taxon>
        <taxon>Coelacanthiformes</taxon>
        <taxon>Coelacanthidae</taxon>
        <taxon>Latimeria</taxon>
    </lineage>
</organism>
<keyword evidence="3" id="KW-0496">Mitochondrion</keyword>
<evidence type="ECO:0000256" key="5">
    <source>
        <dbReference type="ARBA" id="ARBA00040939"/>
    </source>
</evidence>
<dbReference type="Bgee" id="ENSLACG00000010040">
    <property type="expression patterns" value="Expressed in pectoral fin and 6 other cell types or tissues"/>
</dbReference>
<name>H3AP41_LATCH</name>
<dbReference type="InterPro" id="IPR005651">
    <property type="entry name" value="Trm112-like"/>
</dbReference>
<reference evidence="7" key="1">
    <citation type="submission" date="2011-08" db="EMBL/GenBank/DDBJ databases">
        <title>The draft genome of Latimeria chalumnae.</title>
        <authorList>
            <person name="Di Palma F."/>
            <person name="Alfoldi J."/>
            <person name="Johnson J."/>
            <person name="Berlin A."/>
            <person name="Gnerre S."/>
            <person name="Jaffe D."/>
            <person name="MacCallum I."/>
            <person name="Young S."/>
            <person name="Walker B.J."/>
            <person name="Lander E."/>
            <person name="Lindblad-Toh K."/>
        </authorList>
    </citation>
    <scope>NUCLEOTIDE SEQUENCE [LARGE SCALE GENOMIC DNA]</scope>
    <source>
        <strain evidence="7">Wild caught</strain>
    </source>
</reference>
<dbReference type="GeneTree" id="ENSGT00390000015889"/>
<keyword evidence="2" id="KW-0809">Transit peptide</keyword>
<reference evidence="6" key="2">
    <citation type="submission" date="2025-08" db="UniProtKB">
        <authorList>
            <consortium name="Ensembl"/>
        </authorList>
    </citation>
    <scope>IDENTIFICATION</scope>
</reference>
<dbReference type="InParanoid" id="H3AP41"/>
<evidence type="ECO:0000256" key="2">
    <source>
        <dbReference type="ARBA" id="ARBA00022946"/>
    </source>
</evidence>
<dbReference type="Ensembl" id="ENSLACT00000011498.1">
    <property type="protein sequence ID" value="ENSLACP00000011412.1"/>
    <property type="gene ID" value="ENSLACG00000010040.1"/>
</dbReference>
<accession>H3AP41</accession>
<evidence type="ECO:0000313" key="7">
    <source>
        <dbReference type="Proteomes" id="UP000008672"/>
    </source>
</evidence>
<sequence>SFRTMLRNGCRLALRLNARLVHVVSVIPTGSRQFSSTIKRSSDNLKGKEQNKAFDTSVLEYLVCPLSKKPLRYEESTDELINEELGIAYPVIDGIPNMIPQDARVVNRNEDNPVSGP</sequence>
<dbReference type="AlphaFoldDB" id="H3AP41"/>
<dbReference type="GO" id="GO:0005739">
    <property type="term" value="C:mitochondrion"/>
    <property type="evidence" value="ECO:0007669"/>
    <property type="project" value="UniProtKB-SubCell"/>
</dbReference>
<dbReference type="HOGENOM" id="CLU_155659_0_2_1"/>
<dbReference type="Proteomes" id="UP000008672">
    <property type="component" value="Unassembled WGS sequence"/>
</dbReference>
<dbReference type="Pfam" id="PF03966">
    <property type="entry name" value="Trm112p"/>
    <property type="match status" value="1"/>
</dbReference>
<proteinExistence type="inferred from homology"/>
<comment type="similarity">
    <text evidence="4">Belongs to the PREY family.</text>
</comment>
<dbReference type="Gene3D" id="2.20.25.10">
    <property type="match status" value="1"/>
</dbReference>